<dbReference type="EMBL" id="OU898284">
    <property type="protein sequence ID" value="CAG9840938.1"/>
    <property type="molecule type" value="Genomic_DNA"/>
</dbReference>
<dbReference type="InterPro" id="IPR012337">
    <property type="entry name" value="RNaseH-like_sf"/>
</dbReference>
<dbReference type="AlphaFoldDB" id="A0A9N9XIL1"/>
<evidence type="ECO:0000256" key="4">
    <source>
        <dbReference type="ARBA" id="ARBA00022833"/>
    </source>
</evidence>
<keyword evidence="7" id="KW-1185">Reference proteome</keyword>
<reference evidence="6" key="1">
    <citation type="submission" date="2022-01" db="EMBL/GenBank/DDBJ databases">
        <authorList>
            <person name="King R."/>
        </authorList>
    </citation>
    <scope>NUCLEOTIDE SEQUENCE</scope>
</reference>
<dbReference type="GO" id="GO:0005634">
    <property type="term" value="C:nucleus"/>
    <property type="evidence" value="ECO:0007669"/>
    <property type="project" value="UniProtKB-SubCell"/>
</dbReference>
<sequence length="143" mass="16698">MVSHCLNYQLQYRKKSSENLLIKTHQQIAEGLQIKLNNAKVMYLTTDSWTSRSNESYIAVTAHYIDEQSKLCSFTIGYIQYNERHTAENMLDFLKNKIQEWQISHKIDAVLSDNVPNILLTVKMDNWTSVRCFSHSLNLVVQK</sequence>
<dbReference type="PANTHER" id="PTHR46481:SF10">
    <property type="entry name" value="ZINC FINGER BED DOMAIN-CONTAINING PROTEIN 39"/>
    <property type="match status" value="1"/>
</dbReference>
<evidence type="ECO:0000313" key="7">
    <source>
        <dbReference type="Proteomes" id="UP001153709"/>
    </source>
</evidence>
<dbReference type="InterPro" id="IPR052035">
    <property type="entry name" value="ZnF_BED_domain_contain"/>
</dbReference>
<dbReference type="PANTHER" id="PTHR46481">
    <property type="entry name" value="ZINC FINGER BED DOMAIN-CONTAINING PROTEIN 4"/>
    <property type="match status" value="1"/>
</dbReference>
<evidence type="ECO:0000256" key="3">
    <source>
        <dbReference type="ARBA" id="ARBA00022771"/>
    </source>
</evidence>
<evidence type="ECO:0000256" key="1">
    <source>
        <dbReference type="ARBA" id="ARBA00004123"/>
    </source>
</evidence>
<dbReference type="OrthoDB" id="1607513at2759"/>
<evidence type="ECO:0000256" key="5">
    <source>
        <dbReference type="ARBA" id="ARBA00023242"/>
    </source>
</evidence>
<keyword evidence="5" id="KW-0539">Nucleus</keyword>
<dbReference type="Proteomes" id="UP001153709">
    <property type="component" value="Chromosome 9"/>
</dbReference>
<gene>
    <name evidence="6" type="ORF">DIABBA_LOCUS13546</name>
</gene>
<proteinExistence type="predicted"/>
<dbReference type="SUPFAM" id="SSF53098">
    <property type="entry name" value="Ribonuclease H-like"/>
    <property type="match status" value="1"/>
</dbReference>
<evidence type="ECO:0000313" key="6">
    <source>
        <dbReference type="EMBL" id="CAG9840938.1"/>
    </source>
</evidence>
<protein>
    <submittedName>
        <fullName evidence="6">Uncharacterized protein</fullName>
    </submittedName>
</protein>
<comment type="subcellular location">
    <subcellularLocation>
        <location evidence="1">Nucleus</location>
    </subcellularLocation>
</comment>
<evidence type="ECO:0000256" key="2">
    <source>
        <dbReference type="ARBA" id="ARBA00022723"/>
    </source>
</evidence>
<keyword evidence="3" id="KW-0863">Zinc-finger</keyword>
<keyword evidence="2" id="KW-0479">Metal-binding</keyword>
<dbReference type="GO" id="GO:0008270">
    <property type="term" value="F:zinc ion binding"/>
    <property type="evidence" value="ECO:0007669"/>
    <property type="project" value="UniProtKB-KW"/>
</dbReference>
<organism evidence="6 7">
    <name type="scientific">Diabrotica balteata</name>
    <name type="common">Banded cucumber beetle</name>
    <dbReference type="NCBI Taxonomy" id="107213"/>
    <lineage>
        <taxon>Eukaryota</taxon>
        <taxon>Metazoa</taxon>
        <taxon>Ecdysozoa</taxon>
        <taxon>Arthropoda</taxon>
        <taxon>Hexapoda</taxon>
        <taxon>Insecta</taxon>
        <taxon>Pterygota</taxon>
        <taxon>Neoptera</taxon>
        <taxon>Endopterygota</taxon>
        <taxon>Coleoptera</taxon>
        <taxon>Polyphaga</taxon>
        <taxon>Cucujiformia</taxon>
        <taxon>Chrysomeloidea</taxon>
        <taxon>Chrysomelidae</taxon>
        <taxon>Galerucinae</taxon>
        <taxon>Diabroticina</taxon>
        <taxon>Diabroticites</taxon>
        <taxon>Diabrotica</taxon>
    </lineage>
</organism>
<keyword evidence="4" id="KW-0862">Zinc</keyword>
<name>A0A9N9XIL1_DIABA</name>
<accession>A0A9N9XIL1</accession>